<reference evidence="8 9" key="1">
    <citation type="journal article" date="2015" name="Genome Biol. Evol.">
        <title>Functionally Structured Genomes in Lactobacillus kunkeei Colonizing the Honey Crop and Food Products of Honeybees and Stingless Bees.</title>
        <authorList>
            <person name="Tamarit D."/>
            <person name="Ellegaard K.M."/>
            <person name="Wikander J."/>
            <person name="Olofsson T."/>
            <person name="Vasquez A."/>
            <person name="Andersson S.G."/>
        </authorList>
    </citation>
    <scope>NUCLEOTIDE SEQUENCE [LARGE SCALE GENOMIC DNA]</scope>
    <source>
        <strain evidence="8 9">LAko</strain>
    </source>
</reference>
<dbReference type="Gene3D" id="3.30.70.100">
    <property type="match status" value="1"/>
</dbReference>
<dbReference type="PATRIC" id="fig|148814.15.peg.760"/>
<proteinExistence type="inferred from homology"/>
<dbReference type="Pfam" id="PF00708">
    <property type="entry name" value="Acylphosphatase"/>
    <property type="match status" value="1"/>
</dbReference>
<keyword evidence="9" id="KW-1185">Reference proteome</keyword>
<dbReference type="GO" id="GO:0003998">
    <property type="term" value="F:acylphosphatase activity"/>
    <property type="evidence" value="ECO:0007669"/>
    <property type="project" value="UniProtKB-EC"/>
</dbReference>
<dbReference type="PANTHER" id="PTHR47268:SF4">
    <property type="entry name" value="ACYLPHOSPHATASE"/>
    <property type="match status" value="1"/>
</dbReference>
<evidence type="ECO:0000256" key="1">
    <source>
        <dbReference type="ARBA" id="ARBA00005614"/>
    </source>
</evidence>
<dbReference type="PANTHER" id="PTHR47268">
    <property type="entry name" value="ACYLPHOSPHATASE"/>
    <property type="match status" value="1"/>
</dbReference>
<comment type="catalytic activity">
    <reaction evidence="4 5 6">
        <text>an acyl phosphate + H2O = a carboxylate + phosphate + H(+)</text>
        <dbReference type="Rhea" id="RHEA:14965"/>
        <dbReference type="ChEBI" id="CHEBI:15377"/>
        <dbReference type="ChEBI" id="CHEBI:15378"/>
        <dbReference type="ChEBI" id="CHEBI:29067"/>
        <dbReference type="ChEBI" id="CHEBI:43474"/>
        <dbReference type="ChEBI" id="CHEBI:59918"/>
        <dbReference type="EC" id="3.6.1.7"/>
    </reaction>
</comment>
<keyword evidence="5 6" id="KW-0378">Hydrolase</keyword>
<comment type="similarity">
    <text evidence="1 7">Belongs to the acylphosphatase family.</text>
</comment>
<evidence type="ECO:0000256" key="4">
    <source>
        <dbReference type="ARBA" id="ARBA00047645"/>
    </source>
</evidence>
<protein>
    <recommendedName>
        <fullName evidence="3 5">Acylphosphatase</fullName>
        <ecNumber evidence="2 5">3.6.1.7</ecNumber>
    </recommendedName>
</protein>
<dbReference type="EMBL" id="JXCY01000006">
    <property type="protein sequence ID" value="KOY76252.1"/>
    <property type="molecule type" value="Genomic_DNA"/>
</dbReference>
<comment type="caution">
    <text evidence="8">The sequence shown here is derived from an EMBL/GenBank/DDBJ whole genome shotgun (WGS) entry which is preliminary data.</text>
</comment>
<dbReference type="RefSeq" id="WP_053791784.1">
    <property type="nucleotide sequence ID" value="NZ_JXCY01000006.1"/>
</dbReference>
<dbReference type="InterPro" id="IPR036046">
    <property type="entry name" value="Acylphosphatase-like_dom_sf"/>
</dbReference>
<dbReference type="EC" id="3.6.1.7" evidence="2 5"/>
<dbReference type="SUPFAM" id="SSF54975">
    <property type="entry name" value="Acylphosphatase/BLUF domain-like"/>
    <property type="match status" value="1"/>
</dbReference>
<dbReference type="PROSITE" id="PS51160">
    <property type="entry name" value="ACYLPHOSPHATASE_3"/>
    <property type="match status" value="1"/>
</dbReference>
<evidence type="ECO:0000256" key="7">
    <source>
        <dbReference type="RuleBase" id="RU004168"/>
    </source>
</evidence>
<evidence type="ECO:0000256" key="5">
    <source>
        <dbReference type="PROSITE-ProRule" id="PRU00520"/>
    </source>
</evidence>
<evidence type="ECO:0000313" key="8">
    <source>
        <dbReference type="EMBL" id="KOY76252.1"/>
    </source>
</evidence>
<dbReference type="InterPro" id="IPR020456">
    <property type="entry name" value="Acylphosphatase"/>
</dbReference>
<dbReference type="AlphaFoldDB" id="A0A0M9DCQ8"/>
<dbReference type="InterPro" id="IPR001792">
    <property type="entry name" value="Acylphosphatase-like_dom"/>
</dbReference>
<gene>
    <name evidence="8" type="ORF">RZ71_07010</name>
</gene>
<evidence type="ECO:0000313" key="9">
    <source>
        <dbReference type="Proteomes" id="UP000037778"/>
    </source>
</evidence>
<dbReference type="Proteomes" id="UP000037778">
    <property type="component" value="Unassembled WGS sequence"/>
</dbReference>
<dbReference type="InterPro" id="IPR017968">
    <property type="entry name" value="Acylphosphatase_CS"/>
</dbReference>
<evidence type="ECO:0000256" key="3">
    <source>
        <dbReference type="ARBA" id="ARBA00015991"/>
    </source>
</evidence>
<evidence type="ECO:0000256" key="6">
    <source>
        <dbReference type="RuleBase" id="RU000553"/>
    </source>
</evidence>
<organism evidence="8 9">
    <name type="scientific">Apilactobacillus kunkeei</name>
    <dbReference type="NCBI Taxonomy" id="148814"/>
    <lineage>
        <taxon>Bacteria</taxon>
        <taxon>Bacillati</taxon>
        <taxon>Bacillota</taxon>
        <taxon>Bacilli</taxon>
        <taxon>Lactobacillales</taxon>
        <taxon>Lactobacillaceae</taxon>
        <taxon>Apilactobacillus</taxon>
    </lineage>
</organism>
<name>A0A0M9DCQ8_9LACO</name>
<dbReference type="PROSITE" id="PS00151">
    <property type="entry name" value="ACYLPHOSPHATASE_2"/>
    <property type="match status" value="1"/>
</dbReference>
<feature type="active site" evidence="5">
    <location>
        <position position="20"/>
    </location>
</feature>
<evidence type="ECO:0000256" key="2">
    <source>
        <dbReference type="ARBA" id="ARBA00012150"/>
    </source>
</evidence>
<sequence length="91" mass="10294">MTNKNIEIIVLGRVQGVGFRYSTKRIADMMNLNGFVQNLRDGSVLIHVNGEESIVDEFVSKIKDSPTPYGRVDNMKITNINEIHDKGFIIK</sequence>
<accession>A0A0M9DCQ8</accession>
<feature type="active site" evidence="5">
    <location>
        <position position="38"/>
    </location>
</feature>
<dbReference type="PROSITE" id="PS00150">
    <property type="entry name" value="ACYLPHOSPHATASE_1"/>
    <property type="match status" value="1"/>
</dbReference>